<sequence>MIGQLLHSGTPSHDEAERHKRLLVHAVSTVEPPAFLPPPGRGGADVRARRELANIFFERAQSAPLIIGVDDAHYMDQHSLECLLFLIRRLRSSRILLVLNESSRVPQGYQWFQAEVSRQPFTRIMRMNPLSRRDVFRMIAATLGEAHADQYAGIWHHISGGSPLLMRALLEDQQAAALDPLLEAPPGPAFHQAVSNCLHRCGDAVLAVAQGLAVLADGDPTSAVEEILGESHATVAQCVDVLNSAGLLEGTGFRHKATRSAVLDTLSPGERSRLHADAARQLHTLGASAVAQARHLIAGDPVSEPWVTETLLEAADQAVDEGRVYLAADCLRLAQEGCTDERMLATVKAALVHVEWQLDPAVAGRYLPELTRAVWQDKLAVPAVLSVVSQLVWSGDIEQAKEVFDAVERGEIGTQLPEAGHEEALTLTHAWMCCAFPELLGRLSPAEGARPRNTTGMAALALSSVLKGEADGTLVTEAEEVLQRSRLDGRSLGPAAAALAALVLSGRLRTAAHWCDALLQEATERNAPMWRALLLATRAHVDMRWGMLDAAERSAQVALDIAPPGGWGVLLGLPLASLVSAMVAKGRCREAEKYLRVPVPAAMFQTPFGLDYLQARAQYFAAVGQTSAALGDLHRCGELMDKWHLELPALVPWRVRAAELSLEMGRVQESRDQAEEQLARLRPEEYRARGMALRVLAATSAPEQRLPLLRESAELLVKSGDCYEQARTMTALKRMCQELGWLEQARKLESRIAELSSKYGFVPPAEAPEREDPLTAPVAASLPPAPSLAPSHTDHELVRDLTEAELRVAVLAAQRHTNTQIAKTLFITVSTVEQHLTRVYRKLRVSNRADLSLELLLRSVDHP</sequence>
<dbReference type="SUPFAM" id="SSF46894">
    <property type="entry name" value="C-terminal effector domain of the bipartite response regulators"/>
    <property type="match status" value="1"/>
</dbReference>
<keyword evidence="6" id="KW-1185">Reference proteome</keyword>
<name>A0ABN3QWM7_9ACTN</name>
<evidence type="ECO:0000259" key="4">
    <source>
        <dbReference type="PROSITE" id="PS50043"/>
    </source>
</evidence>
<evidence type="ECO:0000256" key="2">
    <source>
        <dbReference type="ARBA" id="ARBA00022840"/>
    </source>
</evidence>
<dbReference type="InterPro" id="IPR000792">
    <property type="entry name" value="Tscrpt_reg_LuxR_C"/>
</dbReference>
<comment type="caution">
    <text evidence="5">The sequence shown here is derived from an EMBL/GenBank/DDBJ whole genome shotgun (WGS) entry which is preliminary data.</text>
</comment>
<evidence type="ECO:0000256" key="1">
    <source>
        <dbReference type="ARBA" id="ARBA00022741"/>
    </source>
</evidence>
<proteinExistence type="predicted"/>
<dbReference type="Pfam" id="PF00196">
    <property type="entry name" value="GerE"/>
    <property type="match status" value="1"/>
</dbReference>
<reference evidence="5 6" key="1">
    <citation type="journal article" date="2019" name="Int. J. Syst. Evol. Microbiol.">
        <title>The Global Catalogue of Microorganisms (GCM) 10K type strain sequencing project: providing services to taxonomists for standard genome sequencing and annotation.</title>
        <authorList>
            <consortium name="The Broad Institute Genomics Platform"/>
            <consortium name="The Broad Institute Genome Sequencing Center for Infectious Disease"/>
            <person name="Wu L."/>
            <person name="Ma J."/>
        </authorList>
    </citation>
    <scope>NUCLEOTIDE SEQUENCE [LARGE SCALE GENOMIC DNA]</scope>
    <source>
        <strain evidence="5 6">JCM 16373</strain>
    </source>
</reference>
<dbReference type="Gene3D" id="1.25.40.10">
    <property type="entry name" value="Tetratricopeptide repeat domain"/>
    <property type="match status" value="1"/>
</dbReference>
<dbReference type="CDD" id="cd06170">
    <property type="entry name" value="LuxR_C_like"/>
    <property type="match status" value="1"/>
</dbReference>
<keyword evidence="2" id="KW-0067">ATP-binding</keyword>
<dbReference type="InterPro" id="IPR036388">
    <property type="entry name" value="WH-like_DNA-bd_sf"/>
</dbReference>
<gene>
    <name evidence="5" type="ORF">GCM10009863_62550</name>
</gene>
<dbReference type="Gene3D" id="1.10.10.10">
    <property type="entry name" value="Winged helix-like DNA-binding domain superfamily/Winged helix DNA-binding domain"/>
    <property type="match status" value="1"/>
</dbReference>
<evidence type="ECO:0000256" key="3">
    <source>
        <dbReference type="SAM" id="MobiDB-lite"/>
    </source>
</evidence>
<dbReference type="Proteomes" id="UP001501447">
    <property type="component" value="Unassembled WGS sequence"/>
</dbReference>
<dbReference type="PANTHER" id="PTHR16305:SF35">
    <property type="entry name" value="TRANSCRIPTIONAL ACTIVATOR DOMAIN"/>
    <property type="match status" value="1"/>
</dbReference>
<dbReference type="InterPro" id="IPR016032">
    <property type="entry name" value="Sig_transdc_resp-reg_C-effctor"/>
</dbReference>
<dbReference type="EMBL" id="BAAARJ010000029">
    <property type="protein sequence ID" value="GAA2637339.1"/>
    <property type="molecule type" value="Genomic_DNA"/>
</dbReference>
<evidence type="ECO:0000313" key="6">
    <source>
        <dbReference type="Proteomes" id="UP001501447"/>
    </source>
</evidence>
<dbReference type="PANTHER" id="PTHR16305">
    <property type="entry name" value="TESTICULAR SOLUBLE ADENYLYL CYCLASE"/>
    <property type="match status" value="1"/>
</dbReference>
<accession>A0ABN3QWM7</accession>
<feature type="domain" description="HTH luxR-type" evidence="4">
    <location>
        <begin position="794"/>
        <end position="859"/>
    </location>
</feature>
<organism evidence="5 6">
    <name type="scientific">Streptomyces axinellae</name>
    <dbReference type="NCBI Taxonomy" id="552788"/>
    <lineage>
        <taxon>Bacteria</taxon>
        <taxon>Bacillati</taxon>
        <taxon>Actinomycetota</taxon>
        <taxon>Actinomycetes</taxon>
        <taxon>Kitasatosporales</taxon>
        <taxon>Streptomycetaceae</taxon>
        <taxon>Streptomyces</taxon>
    </lineage>
</organism>
<protein>
    <submittedName>
        <fullName evidence="5">LuxR family transcriptional regulator</fullName>
    </submittedName>
</protein>
<evidence type="ECO:0000313" key="5">
    <source>
        <dbReference type="EMBL" id="GAA2637339.1"/>
    </source>
</evidence>
<dbReference type="PROSITE" id="PS50043">
    <property type="entry name" value="HTH_LUXR_2"/>
    <property type="match status" value="1"/>
</dbReference>
<dbReference type="SMART" id="SM00421">
    <property type="entry name" value="HTH_LUXR"/>
    <property type="match status" value="1"/>
</dbReference>
<keyword evidence="1" id="KW-0547">Nucleotide-binding</keyword>
<dbReference type="InterPro" id="IPR011990">
    <property type="entry name" value="TPR-like_helical_dom_sf"/>
</dbReference>
<feature type="region of interest" description="Disordered" evidence="3">
    <location>
        <begin position="765"/>
        <end position="794"/>
    </location>
</feature>